<reference evidence="6 7" key="1">
    <citation type="submission" date="2019-06" db="EMBL/GenBank/DDBJ databases">
        <title>Echinicola alkalisoli sp. nov. isolated from saline soil.</title>
        <authorList>
            <person name="Sun J.-Q."/>
            <person name="Xu L."/>
        </authorList>
    </citation>
    <scope>NUCLEOTIDE SEQUENCE [LARGE SCALE GENOMIC DNA]</scope>
    <source>
        <strain evidence="6 7">LN3S3</strain>
    </source>
</reference>
<dbReference type="Pfam" id="PF01934">
    <property type="entry name" value="HepT-like"/>
    <property type="match status" value="1"/>
</dbReference>
<evidence type="ECO:0000313" key="6">
    <source>
        <dbReference type="EMBL" id="QDH81540.1"/>
    </source>
</evidence>
<evidence type="ECO:0000256" key="3">
    <source>
        <dbReference type="ARBA" id="ARBA00022722"/>
    </source>
</evidence>
<evidence type="ECO:0000256" key="4">
    <source>
        <dbReference type="ARBA" id="ARBA00022741"/>
    </source>
</evidence>
<dbReference type="GO" id="GO:0016787">
    <property type="term" value="F:hydrolase activity"/>
    <property type="evidence" value="ECO:0007669"/>
    <property type="project" value="UniProtKB-KW"/>
</dbReference>
<dbReference type="EMBL" id="CP041253">
    <property type="protein sequence ID" value="QDH81540.1"/>
    <property type="molecule type" value="Genomic_DNA"/>
</dbReference>
<dbReference type="PANTHER" id="PTHR34139:SF1">
    <property type="entry name" value="RNASE MJ1380-RELATED"/>
    <property type="match status" value="1"/>
</dbReference>
<dbReference type="KEGG" id="echi:FKX85_09210"/>
<proteinExistence type="predicted"/>
<dbReference type="GO" id="GO:0004540">
    <property type="term" value="F:RNA nuclease activity"/>
    <property type="evidence" value="ECO:0007669"/>
    <property type="project" value="InterPro"/>
</dbReference>
<dbReference type="InterPro" id="IPR008201">
    <property type="entry name" value="HepT-like"/>
</dbReference>
<dbReference type="InterPro" id="IPR051813">
    <property type="entry name" value="HepT_RNase_toxin"/>
</dbReference>
<dbReference type="GO" id="GO:0110001">
    <property type="term" value="C:toxin-antitoxin complex"/>
    <property type="evidence" value="ECO:0007669"/>
    <property type="project" value="InterPro"/>
</dbReference>
<accession>A0A514CP25</accession>
<evidence type="ECO:0000256" key="1">
    <source>
        <dbReference type="ARBA" id="ARBA00022553"/>
    </source>
</evidence>
<dbReference type="PANTHER" id="PTHR34139">
    <property type="entry name" value="UPF0331 PROTEIN MJ0127"/>
    <property type="match status" value="1"/>
</dbReference>
<protein>
    <submittedName>
        <fullName evidence="6">DUF86 domain-containing protein</fullName>
    </submittedName>
</protein>
<evidence type="ECO:0000256" key="2">
    <source>
        <dbReference type="ARBA" id="ARBA00022649"/>
    </source>
</evidence>
<sequence>MHVKNSRYIVGLTFEKFRRAHKTVDAVIRNFEIIGEAAKNVSEEIKGKYPGVPWHEMYLLRNKVSHEYFGIDYEIIWHIAIHSLPENKAQIEKILSEEND</sequence>
<gene>
    <name evidence="6" type="ORF">FKX85_09210</name>
</gene>
<evidence type="ECO:0000256" key="5">
    <source>
        <dbReference type="ARBA" id="ARBA00022801"/>
    </source>
</evidence>
<keyword evidence="5" id="KW-0378">Hydrolase</keyword>
<dbReference type="AlphaFoldDB" id="A0A514CP25"/>
<keyword evidence="7" id="KW-1185">Reference proteome</keyword>
<keyword evidence="1" id="KW-0597">Phosphoprotein</keyword>
<keyword evidence="4" id="KW-0547">Nucleotide-binding</keyword>
<keyword evidence="2" id="KW-1277">Toxin-antitoxin system</keyword>
<name>A0A514CP25_9BACT</name>
<organism evidence="6 7">
    <name type="scientific">Echinicola soli</name>
    <dbReference type="NCBI Taxonomy" id="2591634"/>
    <lineage>
        <taxon>Bacteria</taxon>
        <taxon>Pseudomonadati</taxon>
        <taxon>Bacteroidota</taxon>
        <taxon>Cytophagia</taxon>
        <taxon>Cytophagales</taxon>
        <taxon>Cyclobacteriaceae</taxon>
        <taxon>Echinicola</taxon>
    </lineage>
</organism>
<dbReference type="OrthoDB" id="955324at2"/>
<dbReference type="Proteomes" id="UP000316614">
    <property type="component" value="Chromosome"/>
</dbReference>
<evidence type="ECO:0000313" key="7">
    <source>
        <dbReference type="Proteomes" id="UP000316614"/>
    </source>
</evidence>
<keyword evidence="3" id="KW-0540">Nuclease</keyword>
<dbReference type="GO" id="GO:0000166">
    <property type="term" value="F:nucleotide binding"/>
    <property type="evidence" value="ECO:0007669"/>
    <property type="project" value="UniProtKB-KW"/>
</dbReference>